<reference evidence="11 12" key="1">
    <citation type="submission" date="2018-06" db="EMBL/GenBank/DDBJ databases">
        <title>Extensive metabolic versatility and redundancy in microbially diverse, dynamic hydrothermal sediments.</title>
        <authorList>
            <person name="Dombrowski N."/>
            <person name="Teske A."/>
            <person name="Baker B.J."/>
        </authorList>
    </citation>
    <scope>NUCLEOTIDE SEQUENCE [LARGE SCALE GENOMIC DNA]</scope>
    <source>
        <strain evidence="11">B3_G15</strain>
    </source>
</reference>
<gene>
    <name evidence="11" type="ORF">DRJ04_08230</name>
</gene>
<dbReference type="InterPro" id="IPR013563">
    <property type="entry name" value="Oligopep_ABC_C"/>
</dbReference>
<comment type="subcellular location">
    <subcellularLocation>
        <location evidence="1">Cell membrane</location>
        <topology evidence="1">Peripheral membrane protein</topology>
    </subcellularLocation>
</comment>
<dbReference type="NCBIfam" id="TIGR01727">
    <property type="entry name" value="oligo_HPY"/>
    <property type="match status" value="1"/>
</dbReference>
<evidence type="ECO:0000256" key="3">
    <source>
        <dbReference type="ARBA" id="ARBA00022448"/>
    </source>
</evidence>
<organism evidence="11 12">
    <name type="scientific">Aerophobetes bacterium</name>
    <dbReference type="NCBI Taxonomy" id="2030807"/>
    <lineage>
        <taxon>Bacteria</taxon>
        <taxon>Candidatus Aerophobota</taxon>
    </lineage>
</organism>
<evidence type="ECO:0000256" key="8">
    <source>
        <dbReference type="ARBA" id="ARBA00022967"/>
    </source>
</evidence>
<evidence type="ECO:0000256" key="1">
    <source>
        <dbReference type="ARBA" id="ARBA00004202"/>
    </source>
</evidence>
<dbReference type="InterPro" id="IPR050388">
    <property type="entry name" value="ABC_Ni/Peptide_Import"/>
</dbReference>
<dbReference type="EMBL" id="QMQA01000260">
    <property type="protein sequence ID" value="RLE11357.1"/>
    <property type="molecule type" value="Genomic_DNA"/>
</dbReference>
<dbReference type="GO" id="GO:0015833">
    <property type="term" value="P:peptide transport"/>
    <property type="evidence" value="ECO:0007669"/>
    <property type="project" value="InterPro"/>
</dbReference>
<name>A0A662DA27_UNCAE</name>
<comment type="caution">
    <text evidence="11">The sequence shown here is derived from an EMBL/GenBank/DDBJ whole genome shotgun (WGS) entry which is preliminary data.</text>
</comment>
<keyword evidence="5" id="KW-0997">Cell inner membrane</keyword>
<dbReference type="Pfam" id="PF08352">
    <property type="entry name" value="oligo_HPY"/>
    <property type="match status" value="1"/>
</dbReference>
<dbReference type="InterPro" id="IPR017871">
    <property type="entry name" value="ABC_transporter-like_CS"/>
</dbReference>
<dbReference type="Gene3D" id="3.40.50.300">
    <property type="entry name" value="P-loop containing nucleotide triphosphate hydrolases"/>
    <property type="match status" value="1"/>
</dbReference>
<keyword evidence="8" id="KW-1278">Translocase</keyword>
<keyword evidence="7" id="KW-0067">ATP-binding</keyword>
<dbReference type="InterPro" id="IPR003593">
    <property type="entry name" value="AAA+_ATPase"/>
</dbReference>
<feature type="domain" description="ABC transporter" evidence="10">
    <location>
        <begin position="7"/>
        <end position="324"/>
    </location>
</feature>
<accession>A0A662DA27</accession>
<feature type="non-terminal residue" evidence="11">
    <location>
        <position position="378"/>
    </location>
</feature>
<dbReference type="GO" id="GO:0005886">
    <property type="term" value="C:plasma membrane"/>
    <property type="evidence" value="ECO:0007669"/>
    <property type="project" value="UniProtKB-SubCell"/>
</dbReference>
<dbReference type="SMART" id="SM00382">
    <property type="entry name" value="AAA"/>
    <property type="match status" value="1"/>
</dbReference>
<dbReference type="GO" id="GO:0016887">
    <property type="term" value="F:ATP hydrolysis activity"/>
    <property type="evidence" value="ECO:0007669"/>
    <property type="project" value="InterPro"/>
</dbReference>
<dbReference type="PANTHER" id="PTHR43297:SF14">
    <property type="entry name" value="ATPASE AAA-TYPE CORE DOMAIN-CONTAINING PROTEIN"/>
    <property type="match status" value="1"/>
</dbReference>
<evidence type="ECO:0000256" key="6">
    <source>
        <dbReference type="ARBA" id="ARBA00022741"/>
    </source>
</evidence>
<dbReference type="PROSITE" id="PS00211">
    <property type="entry name" value="ABC_TRANSPORTER_1"/>
    <property type="match status" value="1"/>
</dbReference>
<dbReference type="SUPFAM" id="SSF52540">
    <property type="entry name" value="P-loop containing nucleoside triphosphate hydrolases"/>
    <property type="match status" value="1"/>
</dbReference>
<evidence type="ECO:0000256" key="9">
    <source>
        <dbReference type="ARBA" id="ARBA00023136"/>
    </source>
</evidence>
<evidence type="ECO:0000256" key="2">
    <source>
        <dbReference type="ARBA" id="ARBA00005417"/>
    </source>
</evidence>
<evidence type="ECO:0000313" key="11">
    <source>
        <dbReference type="EMBL" id="RLE11357.1"/>
    </source>
</evidence>
<dbReference type="Proteomes" id="UP000280417">
    <property type="component" value="Unassembled WGS sequence"/>
</dbReference>
<sequence>MANLAELKGLKVYFYDQRDRRFIRAVEDMEFEVEEGSIMGLVGESGCGKTITARSLMGLIDSYPGLIGGKFYFRPRPEDTLELVRNIRRGVRREKTHSHDVQYGSGSQKKPYKKDGMFDLFYGIEEFVTFKKKPFTIIKDTEKWLRRMDRIMENIRGKNISIVFQNPGLSLNPYIPVGLQFEKTLRRFNPGLKREEIRSRMLELFNSVKLYPGEKIIGMYPPSLSVGMAQRVVIAIAISSSPKLLIADEPTTGLDTSNRIRIIDLLLSLVNEKALTMIFISHNIGLVGSVADSITVMYAGYAVERGSNSVVIMSKKGPNHPYTEALLEVIPEESEIIAGRRLKVIEGNVPGNKIEIKGCPFMPRCRYAKGKLAKLCEN</sequence>
<dbReference type="CDD" id="cd03257">
    <property type="entry name" value="ABC_NikE_OppD_transporters"/>
    <property type="match status" value="1"/>
</dbReference>
<dbReference type="GO" id="GO:0005524">
    <property type="term" value="F:ATP binding"/>
    <property type="evidence" value="ECO:0007669"/>
    <property type="project" value="UniProtKB-KW"/>
</dbReference>
<keyword evidence="3" id="KW-0813">Transport</keyword>
<comment type="similarity">
    <text evidence="2">Belongs to the ABC transporter superfamily.</text>
</comment>
<keyword evidence="4" id="KW-1003">Cell membrane</keyword>
<evidence type="ECO:0000313" key="12">
    <source>
        <dbReference type="Proteomes" id="UP000280417"/>
    </source>
</evidence>
<evidence type="ECO:0000256" key="4">
    <source>
        <dbReference type="ARBA" id="ARBA00022475"/>
    </source>
</evidence>
<proteinExistence type="inferred from homology"/>
<dbReference type="InterPro" id="IPR003439">
    <property type="entry name" value="ABC_transporter-like_ATP-bd"/>
</dbReference>
<dbReference type="Pfam" id="PF00005">
    <property type="entry name" value="ABC_tran"/>
    <property type="match status" value="2"/>
</dbReference>
<dbReference type="AlphaFoldDB" id="A0A662DA27"/>
<evidence type="ECO:0000259" key="10">
    <source>
        <dbReference type="PROSITE" id="PS50893"/>
    </source>
</evidence>
<dbReference type="PANTHER" id="PTHR43297">
    <property type="entry name" value="OLIGOPEPTIDE TRANSPORT ATP-BINDING PROTEIN APPD"/>
    <property type="match status" value="1"/>
</dbReference>
<evidence type="ECO:0000256" key="5">
    <source>
        <dbReference type="ARBA" id="ARBA00022519"/>
    </source>
</evidence>
<keyword evidence="9" id="KW-0472">Membrane</keyword>
<protein>
    <recommendedName>
        <fullName evidence="10">ABC transporter domain-containing protein</fullName>
    </recommendedName>
</protein>
<evidence type="ECO:0000256" key="7">
    <source>
        <dbReference type="ARBA" id="ARBA00022840"/>
    </source>
</evidence>
<dbReference type="InterPro" id="IPR027417">
    <property type="entry name" value="P-loop_NTPase"/>
</dbReference>
<keyword evidence="6" id="KW-0547">Nucleotide-binding</keyword>
<dbReference type="PROSITE" id="PS50893">
    <property type="entry name" value="ABC_TRANSPORTER_2"/>
    <property type="match status" value="1"/>
</dbReference>